<dbReference type="GO" id="GO:0005737">
    <property type="term" value="C:cytoplasm"/>
    <property type="evidence" value="ECO:0007669"/>
    <property type="project" value="TreeGrafter"/>
</dbReference>
<dbReference type="CDD" id="cd00173">
    <property type="entry name" value="SH2"/>
    <property type="match status" value="1"/>
</dbReference>
<dbReference type="InterPro" id="IPR051184">
    <property type="entry name" value="Tyrosine-phos_adapter"/>
</dbReference>
<organism evidence="5 6">
    <name type="scientific">Pyrocoelia pectoralis</name>
    <dbReference type="NCBI Taxonomy" id="417401"/>
    <lineage>
        <taxon>Eukaryota</taxon>
        <taxon>Metazoa</taxon>
        <taxon>Ecdysozoa</taxon>
        <taxon>Arthropoda</taxon>
        <taxon>Hexapoda</taxon>
        <taxon>Insecta</taxon>
        <taxon>Pterygota</taxon>
        <taxon>Neoptera</taxon>
        <taxon>Endopterygota</taxon>
        <taxon>Coleoptera</taxon>
        <taxon>Polyphaga</taxon>
        <taxon>Elateriformia</taxon>
        <taxon>Elateroidea</taxon>
        <taxon>Lampyridae</taxon>
        <taxon>Lampyrinae</taxon>
        <taxon>Pyrocoelia</taxon>
    </lineage>
</organism>
<dbReference type="Gene3D" id="3.30.505.10">
    <property type="entry name" value="SH2 domain"/>
    <property type="match status" value="1"/>
</dbReference>
<dbReference type="InterPro" id="IPR000980">
    <property type="entry name" value="SH2"/>
</dbReference>
<gene>
    <name evidence="5" type="ORF">RI129_009496</name>
</gene>
<evidence type="ECO:0000256" key="3">
    <source>
        <dbReference type="SAM" id="SignalP"/>
    </source>
</evidence>
<dbReference type="GO" id="GO:0030971">
    <property type="term" value="F:receptor tyrosine kinase binding"/>
    <property type="evidence" value="ECO:0007669"/>
    <property type="project" value="TreeGrafter"/>
</dbReference>
<dbReference type="PANTHER" id="PTHR19969">
    <property type="entry name" value="SH2-SH3 ADAPTOR PROTEIN-RELATED"/>
    <property type="match status" value="1"/>
</dbReference>
<keyword evidence="1 2" id="KW-0727">SH2 domain</keyword>
<dbReference type="GO" id="GO:0007167">
    <property type="term" value="P:enzyme-linked receptor protein signaling pathway"/>
    <property type="evidence" value="ECO:0007669"/>
    <property type="project" value="TreeGrafter"/>
</dbReference>
<dbReference type="AlphaFoldDB" id="A0AAN7VBR0"/>
<feature type="signal peptide" evidence="3">
    <location>
        <begin position="1"/>
        <end position="16"/>
    </location>
</feature>
<dbReference type="Proteomes" id="UP001329430">
    <property type="component" value="Chromosome 7"/>
</dbReference>
<name>A0AAN7VBR0_9COLE</name>
<protein>
    <recommendedName>
        <fullName evidence="4">SH2 domain-containing protein</fullName>
    </recommendedName>
</protein>
<keyword evidence="6" id="KW-1185">Reference proteome</keyword>
<dbReference type="GO" id="GO:0035591">
    <property type="term" value="F:signaling adaptor activity"/>
    <property type="evidence" value="ECO:0007669"/>
    <property type="project" value="TreeGrafter"/>
</dbReference>
<dbReference type="InterPro" id="IPR036860">
    <property type="entry name" value="SH2_dom_sf"/>
</dbReference>
<keyword evidence="3" id="KW-0732">Signal</keyword>
<accession>A0AAN7VBR0</accession>
<dbReference type="Pfam" id="PF00017">
    <property type="entry name" value="SH2"/>
    <property type="match status" value="1"/>
</dbReference>
<evidence type="ECO:0000313" key="6">
    <source>
        <dbReference type="Proteomes" id="UP001329430"/>
    </source>
</evidence>
<comment type="caution">
    <text evidence="5">The sequence shown here is derived from an EMBL/GenBank/DDBJ whole genome shotgun (WGS) entry which is preliminary data.</text>
</comment>
<dbReference type="SUPFAM" id="SSF55550">
    <property type="entry name" value="SH2 domain"/>
    <property type="match status" value="1"/>
</dbReference>
<proteinExistence type="predicted"/>
<dbReference type="EMBL" id="JAVRBK010000007">
    <property type="protein sequence ID" value="KAK5640949.1"/>
    <property type="molecule type" value="Genomic_DNA"/>
</dbReference>
<dbReference type="PRINTS" id="PR00401">
    <property type="entry name" value="SH2DOMAIN"/>
</dbReference>
<feature type="chain" id="PRO_5043053801" description="SH2 domain-containing protein" evidence="3">
    <location>
        <begin position="17"/>
        <end position="161"/>
    </location>
</feature>
<evidence type="ECO:0000256" key="2">
    <source>
        <dbReference type="PROSITE-ProRule" id="PRU00191"/>
    </source>
</evidence>
<dbReference type="GO" id="GO:0016477">
    <property type="term" value="P:cell migration"/>
    <property type="evidence" value="ECO:0007669"/>
    <property type="project" value="TreeGrafter"/>
</dbReference>
<dbReference type="SMART" id="SM00252">
    <property type="entry name" value="SH2"/>
    <property type="match status" value="1"/>
</dbReference>
<evidence type="ECO:0000259" key="4">
    <source>
        <dbReference type="PROSITE" id="PS50001"/>
    </source>
</evidence>
<sequence>MCWCFKVFFRVFGNLANRILSDCLDATYKMCCVCFCMRNNSLQTNIYDSKYERKFEITESFYMHVNRETAEELLQGKQNGTFIIRPSSQEPNIGILSLTQDNKIFHLVIRQRADTLIALGQEKFNEKTFKDLNSLINYYISNYLILYSGDAKSYTLLLPFT</sequence>
<feature type="domain" description="SH2" evidence="4">
    <location>
        <begin position="60"/>
        <end position="160"/>
    </location>
</feature>
<evidence type="ECO:0000313" key="5">
    <source>
        <dbReference type="EMBL" id="KAK5640949.1"/>
    </source>
</evidence>
<dbReference type="PANTHER" id="PTHR19969:SF5">
    <property type="entry name" value="CRK-LIKE PROTEIN"/>
    <property type="match status" value="1"/>
</dbReference>
<dbReference type="PROSITE" id="PS50001">
    <property type="entry name" value="SH2"/>
    <property type="match status" value="1"/>
</dbReference>
<reference evidence="5 6" key="1">
    <citation type="journal article" date="2024" name="Insects">
        <title>An Improved Chromosome-Level Genome Assembly of the Firefly Pyrocoelia pectoralis.</title>
        <authorList>
            <person name="Fu X."/>
            <person name="Meyer-Rochow V.B."/>
            <person name="Ballantyne L."/>
            <person name="Zhu X."/>
        </authorList>
    </citation>
    <scope>NUCLEOTIDE SEQUENCE [LARGE SCALE GENOMIC DNA]</scope>
    <source>
        <strain evidence="5">XCY_ONT2</strain>
    </source>
</reference>
<evidence type="ECO:0000256" key="1">
    <source>
        <dbReference type="ARBA" id="ARBA00022999"/>
    </source>
</evidence>